<dbReference type="Pfam" id="PF15494">
    <property type="entry name" value="SRCR_2"/>
    <property type="match status" value="1"/>
</dbReference>
<dbReference type="GO" id="GO:0004252">
    <property type="term" value="F:serine-type endopeptidase activity"/>
    <property type="evidence" value="ECO:0007669"/>
    <property type="project" value="InterPro"/>
</dbReference>
<dbReference type="Gene3D" id="2.40.10.10">
    <property type="entry name" value="Trypsin-like serine proteases"/>
    <property type="match status" value="1"/>
</dbReference>
<feature type="disulfide bond" evidence="6">
    <location>
        <begin position="125"/>
        <end position="140"/>
    </location>
</feature>
<keyword evidence="4 6" id="KW-1015">Disulfide bond</keyword>
<feature type="disulfide bond" evidence="6">
    <location>
        <begin position="253"/>
        <end position="268"/>
    </location>
</feature>
<evidence type="ECO:0000313" key="13">
    <source>
        <dbReference type="Ensembl" id="ENSXETP00000110265"/>
    </source>
</evidence>
<feature type="disulfide bond" evidence="6">
    <location>
        <begin position="337"/>
        <end position="352"/>
    </location>
</feature>
<dbReference type="AlphaFoldDB" id="A0A803JQH3"/>
<dbReference type="PROSITE" id="PS50240">
    <property type="entry name" value="TRYPSIN_DOM"/>
    <property type="match status" value="1"/>
</dbReference>
<keyword evidence="3 8" id="KW-0720">Serine protease</keyword>
<dbReference type="SMART" id="SM00192">
    <property type="entry name" value="LDLa"/>
    <property type="match status" value="6"/>
</dbReference>
<evidence type="ECO:0000256" key="3">
    <source>
        <dbReference type="ARBA" id="ARBA00022825"/>
    </source>
</evidence>
<dbReference type="CDD" id="cd00190">
    <property type="entry name" value="Tryp_SPc"/>
    <property type="match status" value="1"/>
</dbReference>
<dbReference type="PRINTS" id="PR00261">
    <property type="entry name" value="LDLRECEPTOR"/>
</dbReference>
<dbReference type="PROSITE" id="PS50068">
    <property type="entry name" value="LDLRA_2"/>
    <property type="match status" value="6"/>
</dbReference>
<evidence type="ECO:0000256" key="6">
    <source>
        <dbReference type="PROSITE-ProRule" id="PRU00124"/>
    </source>
</evidence>
<dbReference type="Pfam" id="PF00089">
    <property type="entry name" value="Trypsin"/>
    <property type="match status" value="1"/>
</dbReference>
<evidence type="ECO:0000256" key="4">
    <source>
        <dbReference type="ARBA" id="ARBA00023157"/>
    </source>
</evidence>
<dbReference type="InterPro" id="IPR001254">
    <property type="entry name" value="Trypsin_dom"/>
</dbReference>
<reference evidence="13" key="2">
    <citation type="submission" date="2021-03" db="UniProtKB">
        <authorList>
            <consortium name="Ensembl"/>
        </authorList>
    </citation>
    <scope>IDENTIFICATION</scope>
</reference>
<evidence type="ECO:0000256" key="1">
    <source>
        <dbReference type="ARBA" id="ARBA00022670"/>
    </source>
</evidence>
<feature type="transmembrane region" description="Helical" evidence="10">
    <location>
        <begin position="72"/>
        <end position="94"/>
    </location>
</feature>
<dbReference type="SUPFAM" id="SSF57424">
    <property type="entry name" value="LDL receptor-like module"/>
    <property type="match status" value="6"/>
</dbReference>
<evidence type="ECO:0000259" key="12">
    <source>
        <dbReference type="PROSITE" id="PS50287"/>
    </source>
</evidence>
<dbReference type="GO" id="GO:0006508">
    <property type="term" value="P:proteolysis"/>
    <property type="evidence" value="ECO:0007669"/>
    <property type="project" value="UniProtKB-KW"/>
</dbReference>
<gene>
    <name evidence="13" type="primary">tmprss2.6</name>
</gene>
<feature type="region of interest" description="Disordered" evidence="9">
    <location>
        <begin position="1"/>
        <end position="22"/>
    </location>
</feature>
<dbReference type="PROSITE" id="PS00135">
    <property type="entry name" value="TRYPSIN_SER"/>
    <property type="match status" value="1"/>
</dbReference>
<dbReference type="PANTHER" id="PTHR24252">
    <property type="entry name" value="ACROSIN-RELATED"/>
    <property type="match status" value="1"/>
</dbReference>
<feature type="disulfide bond" evidence="6">
    <location>
        <begin position="211"/>
        <end position="226"/>
    </location>
</feature>
<dbReference type="Gene3D" id="4.10.400.10">
    <property type="entry name" value="Low-density Lipoprotein Receptor"/>
    <property type="match status" value="6"/>
</dbReference>
<dbReference type="Gene3D" id="3.10.250.10">
    <property type="entry name" value="SRCR-like domain"/>
    <property type="match status" value="1"/>
</dbReference>
<dbReference type="PANTHER" id="PTHR24252:SF24">
    <property type="entry name" value="TRANSMEMBRANE PROTEASE SERINE 2-LIKE ISOFORM X1"/>
    <property type="match status" value="1"/>
</dbReference>
<organism evidence="13">
    <name type="scientific">Xenopus tropicalis</name>
    <name type="common">Western clawed frog</name>
    <name type="synonym">Silurana tropicalis</name>
    <dbReference type="NCBI Taxonomy" id="8364"/>
    <lineage>
        <taxon>Eukaryota</taxon>
        <taxon>Metazoa</taxon>
        <taxon>Chordata</taxon>
        <taxon>Craniata</taxon>
        <taxon>Vertebrata</taxon>
        <taxon>Euteleostomi</taxon>
        <taxon>Amphibia</taxon>
        <taxon>Batrachia</taxon>
        <taxon>Anura</taxon>
        <taxon>Pipoidea</taxon>
        <taxon>Pipidae</taxon>
        <taxon>Xenopodinae</taxon>
        <taxon>Xenopus</taxon>
        <taxon>Silurana</taxon>
    </lineage>
</organism>
<evidence type="ECO:0000256" key="10">
    <source>
        <dbReference type="SAM" id="Phobius"/>
    </source>
</evidence>
<dbReference type="SMART" id="SM00020">
    <property type="entry name" value="Tryp_SPc"/>
    <property type="match status" value="1"/>
</dbReference>
<keyword evidence="5" id="KW-0325">Glycoprotein</keyword>
<dbReference type="Ensembl" id="ENSXETT00000122493">
    <property type="protein sequence ID" value="ENSXETP00000110265"/>
    <property type="gene ID" value="ENSXETG00000040037"/>
</dbReference>
<dbReference type="SUPFAM" id="SSF56487">
    <property type="entry name" value="SRCR-like"/>
    <property type="match status" value="1"/>
</dbReference>
<dbReference type="SUPFAM" id="SSF50494">
    <property type="entry name" value="Trypsin-like serine proteases"/>
    <property type="match status" value="1"/>
</dbReference>
<dbReference type="InterPro" id="IPR033116">
    <property type="entry name" value="TRYPSIN_SER"/>
</dbReference>
<comment type="caution">
    <text evidence="7">Lacks conserved residue(s) required for the propagation of feature annotation.</text>
</comment>
<dbReference type="Bgee" id="ENSXETG00000040037">
    <property type="expression patterns" value="Expressed in egg cell and 6 other cell types or tissues"/>
</dbReference>
<feature type="disulfide bond" evidence="6">
    <location>
        <begin position="167"/>
        <end position="182"/>
    </location>
</feature>
<evidence type="ECO:0000259" key="11">
    <source>
        <dbReference type="PROSITE" id="PS50240"/>
    </source>
</evidence>
<evidence type="ECO:0000256" key="5">
    <source>
        <dbReference type="ARBA" id="ARBA00023180"/>
    </source>
</evidence>
<dbReference type="InParanoid" id="A0A803JQH3"/>
<keyword evidence="10" id="KW-0472">Membrane</keyword>
<proteinExistence type="predicted"/>
<dbReference type="PROSITE" id="PS00134">
    <property type="entry name" value="TRYPSIN_HIS"/>
    <property type="match status" value="1"/>
</dbReference>
<feature type="disulfide bond" evidence="6">
    <location>
        <begin position="295"/>
        <end position="310"/>
    </location>
</feature>
<evidence type="ECO:0000256" key="2">
    <source>
        <dbReference type="ARBA" id="ARBA00022801"/>
    </source>
</evidence>
<dbReference type="GO" id="GO:0016020">
    <property type="term" value="C:membrane"/>
    <property type="evidence" value="ECO:0007669"/>
    <property type="project" value="InterPro"/>
</dbReference>
<evidence type="ECO:0000256" key="7">
    <source>
        <dbReference type="PROSITE-ProRule" id="PRU00196"/>
    </source>
</evidence>
<dbReference type="InterPro" id="IPR001190">
    <property type="entry name" value="SRCR"/>
</dbReference>
<keyword evidence="2 8" id="KW-0378">Hydrolase</keyword>
<reference evidence="13" key="1">
    <citation type="journal article" date="2010" name="Science">
        <title>The genome of the Western clawed frog Xenopus tropicalis.</title>
        <authorList>
            <person name="Hellsten U."/>
            <person name="Harland R.M."/>
            <person name="Gilchrist M.J."/>
            <person name="Hendrix D."/>
            <person name="Jurka J."/>
            <person name="Kapitonov V."/>
            <person name="Ovcharenko I."/>
            <person name="Putnam N.H."/>
            <person name="Shu S."/>
            <person name="Taher L."/>
            <person name="Blitz I.L."/>
            <person name="Blumberg B."/>
            <person name="Dichmann D.S."/>
            <person name="Dubchak I."/>
            <person name="Amaya E."/>
            <person name="Detter J.C."/>
            <person name="Fletcher R."/>
            <person name="Gerhard D.S."/>
            <person name="Goodstein D."/>
            <person name="Graves T."/>
            <person name="Grigoriev I.V."/>
            <person name="Grimwood J."/>
            <person name="Kawashima T."/>
            <person name="Lindquist E."/>
            <person name="Lucas S.M."/>
            <person name="Mead P.E."/>
            <person name="Mitros T."/>
            <person name="Ogino H."/>
            <person name="Ohta Y."/>
            <person name="Poliakov A.V."/>
            <person name="Pollet N."/>
            <person name="Robert J."/>
            <person name="Salamov A."/>
            <person name="Sater A.K."/>
            <person name="Schmutz J."/>
            <person name="Terry A."/>
            <person name="Vize P.D."/>
            <person name="Warren W.C."/>
            <person name="Wells D."/>
            <person name="Wills A."/>
            <person name="Wilson R.K."/>
            <person name="Zimmerman L.B."/>
            <person name="Zorn A.M."/>
            <person name="Grainger R."/>
            <person name="Grammer T."/>
            <person name="Khokha M.K."/>
            <person name="Richardson P.M."/>
            <person name="Rokhsar D.S."/>
        </authorList>
    </citation>
    <scope>NUCLEOTIDE SEQUENCE [LARGE SCALE GENOMIC DNA]</scope>
    <source>
        <strain evidence="13">Nigerian</strain>
    </source>
</reference>
<dbReference type="InterPro" id="IPR036772">
    <property type="entry name" value="SRCR-like_dom_sf"/>
</dbReference>
<dbReference type="InterPro" id="IPR043504">
    <property type="entry name" value="Peptidase_S1_PA_chymotrypsin"/>
</dbReference>
<accession>A0A803JQH3</accession>
<dbReference type="InterPro" id="IPR018114">
    <property type="entry name" value="TRYPSIN_HIS"/>
</dbReference>
<evidence type="ECO:0000256" key="9">
    <source>
        <dbReference type="SAM" id="MobiDB-lite"/>
    </source>
</evidence>
<sequence>MTSEIEPNIYVTFPPKNDEQPTESIYESLPYNIPWNPPPPPPYQAQVHTGQLGTSSELPARSLSCHCSRCKWAICIIFSTALVLPVTVMLPILLSSANPSSGTTSSTCQIQCAYSSKCIYANQKCNGITDCPAGDDEVNCVTKTPGSLTCPMYCSYTTMCVYAYQICDGVRNCPYGDDEMNCASKTTTPSTPVCPMYCSFTYMCIYAYQICNGVRDCHFGDDERNCATTTPSTPTCPMYCSYTHTCIHAYQICNGIKDCFFGDDERNCATTTPSTLTCPMYCSYTHTCIHAYQICNGIKECLLGDDERNCVKTPSLPVYCEKRCGSSVSCVRSSQWCDGVSQCPNGEDEMSCVRLYGADSQLQVYSTLKSAWLPVCADNWTDAYGRFACQDFGYSGSSYNRSNMLMSPFSPVGYFKLNNGNWTSRFYTSVENSFSCFSGYVVSIECISCGVSYNNVTGQTVGGTNATLGDWPWQVYVQHITGILCGGSIISPKWIVTAAHCVYGYSSAPGWKVFAGTLTLPRYYDPSGYSVERIITHPGYYSVTYNNDIALMKLSNGITFGYNTQPVCLPNAGMFWTAGTLCWISGWGTTYHGAFISGTVSTSLNYAAVPLIDSNVCKYHDMYNEEITPSMICAGYLSGGVGSCQGDSGGPLVTKTNGTWWLVGDTSWGYGCARANKPGVYGNMTMFSGWIYLQMRTDD</sequence>
<evidence type="ECO:0000256" key="8">
    <source>
        <dbReference type="RuleBase" id="RU363034"/>
    </source>
</evidence>
<feature type="domain" description="SRCR" evidence="12">
    <location>
        <begin position="353"/>
        <end position="393"/>
    </location>
</feature>
<dbReference type="CDD" id="cd00112">
    <property type="entry name" value="LDLa"/>
    <property type="match status" value="4"/>
</dbReference>
<dbReference type="InterPro" id="IPR002172">
    <property type="entry name" value="LDrepeatLR_classA_rpt"/>
</dbReference>
<protein>
    <submittedName>
        <fullName evidence="13">Transmembrane serine protease 2 gene 6</fullName>
    </submittedName>
</protein>
<name>A0A803JQH3_XENTR</name>
<dbReference type="InterPro" id="IPR036055">
    <property type="entry name" value="LDL_receptor-like_sf"/>
</dbReference>
<dbReference type="FunFam" id="2.40.10.10:FF:000442">
    <property type="match status" value="1"/>
</dbReference>
<keyword evidence="1 8" id="KW-0645">Protease</keyword>
<feature type="domain" description="Peptidase S1" evidence="11">
    <location>
        <begin position="460"/>
        <end position="696"/>
    </location>
</feature>
<dbReference type="InterPro" id="IPR009003">
    <property type="entry name" value="Peptidase_S1_PA"/>
</dbReference>
<keyword evidence="10" id="KW-1133">Transmembrane helix</keyword>
<dbReference type="PROSITE" id="PS50287">
    <property type="entry name" value="SRCR_2"/>
    <property type="match status" value="1"/>
</dbReference>
<dbReference type="GeneTree" id="ENSGT00940000155207"/>
<keyword evidence="10" id="KW-0812">Transmembrane</keyword>